<dbReference type="AlphaFoldDB" id="A0A6S6UHA2"/>
<name>A0A6S6UHA2_9GAMM</name>
<organism evidence="1">
    <name type="scientific">uncultured Thiotrichaceae bacterium</name>
    <dbReference type="NCBI Taxonomy" id="298394"/>
    <lineage>
        <taxon>Bacteria</taxon>
        <taxon>Pseudomonadati</taxon>
        <taxon>Pseudomonadota</taxon>
        <taxon>Gammaproteobacteria</taxon>
        <taxon>Thiotrichales</taxon>
        <taxon>Thiotrichaceae</taxon>
        <taxon>environmental samples</taxon>
    </lineage>
</organism>
<evidence type="ECO:0000313" key="1">
    <source>
        <dbReference type="EMBL" id="CAA6827852.1"/>
    </source>
</evidence>
<reference evidence="1" key="1">
    <citation type="submission" date="2020-01" db="EMBL/GenBank/DDBJ databases">
        <authorList>
            <person name="Meier V. D."/>
            <person name="Meier V D."/>
        </authorList>
    </citation>
    <scope>NUCLEOTIDE SEQUENCE</scope>
    <source>
        <strain evidence="1">HLG_WM_MAG_07</strain>
    </source>
</reference>
<protein>
    <submittedName>
        <fullName evidence="1">HpcH/HpaI aldolase</fullName>
    </submittedName>
</protein>
<sequence>MDNNLHLLLQELKSHYGLLSLKAGTEWEDMDYAEIDFLRSVGQEKVPIMVKISGPEAKTDLRHLRAMGVTGILGPMIESEYALMSVFYAVLISGKTPHRVICRVSNRKA</sequence>
<proteinExistence type="predicted"/>
<accession>A0A6S6UHA2</accession>
<dbReference type="EMBL" id="CACVAY010000145">
    <property type="protein sequence ID" value="CAA6827852.1"/>
    <property type="molecule type" value="Genomic_DNA"/>
</dbReference>
<gene>
    <name evidence="1" type="ORF">HELGO_WM8713</name>
</gene>